<feature type="transmembrane region" description="Helical" evidence="8">
    <location>
        <begin position="139"/>
        <end position="160"/>
    </location>
</feature>
<dbReference type="EMBL" id="JAUSUZ010000001">
    <property type="protein sequence ID" value="MDQ0369737.1"/>
    <property type="molecule type" value="Genomic_DNA"/>
</dbReference>
<dbReference type="GO" id="GO:0005886">
    <property type="term" value="C:plasma membrane"/>
    <property type="evidence" value="ECO:0007669"/>
    <property type="project" value="UniProtKB-SubCell"/>
</dbReference>
<reference evidence="10 11" key="1">
    <citation type="submission" date="2023-07" db="EMBL/GenBank/DDBJ databases">
        <title>Sequencing the genomes of 1000 actinobacteria strains.</title>
        <authorList>
            <person name="Klenk H.-P."/>
        </authorList>
    </citation>
    <scope>NUCLEOTIDE SEQUENCE [LARGE SCALE GENOMIC DNA]</scope>
    <source>
        <strain evidence="10 11">DSM 44709</strain>
    </source>
</reference>
<evidence type="ECO:0000256" key="7">
    <source>
        <dbReference type="ARBA" id="ARBA00023136"/>
    </source>
</evidence>
<accession>A0AAE4B0M7</accession>
<evidence type="ECO:0000259" key="9">
    <source>
        <dbReference type="Pfam" id="PF18967"/>
    </source>
</evidence>
<feature type="transmembrane region" description="Helical" evidence="8">
    <location>
        <begin position="57"/>
        <end position="77"/>
    </location>
</feature>
<comment type="subcellular location">
    <subcellularLocation>
        <location evidence="1">Cell membrane</location>
    </subcellularLocation>
</comment>
<keyword evidence="4" id="KW-0547">Nucleotide-binding</keyword>
<evidence type="ECO:0000256" key="2">
    <source>
        <dbReference type="ARBA" id="ARBA00022475"/>
    </source>
</evidence>
<dbReference type="AlphaFoldDB" id="A0AAE4B0M7"/>
<dbReference type="InterPro" id="IPR043760">
    <property type="entry name" value="PycTM_dom"/>
</dbReference>
<gene>
    <name evidence="10" type="ORF">J2S42_006406</name>
</gene>
<dbReference type="Pfam" id="PF18967">
    <property type="entry name" value="PycTM"/>
    <property type="match status" value="1"/>
</dbReference>
<evidence type="ECO:0000256" key="8">
    <source>
        <dbReference type="SAM" id="Phobius"/>
    </source>
</evidence>
<comment type="caution">
    <text evidence="10">The sequence shown here is derived from an EMBL/GenBank/DDBJ whole genome shotgun (WGS) entry which is preliminary data.</text>
</comment>
<feature type="transmembrane region" description="Helical" evidence="8">
    <location>
        <begin position="31"/>
        <end position="51"/>
    </location>
</feature>
<dbReference type="GO" id="GO:0051607">
    <property type="term" value="P:defense response to virus"/>
    <property type="evidence" value="ECO:0007669"/>
    <property type="project" value="UniProtKB-KW"/>
</dbReference>
<evidence type="ECO:0000313" key="10">
    <source>
        <dbReference type="EMBL" id="MDQ0369737.1"/>
    </source>
</evidence>
<proteinExistence type="predicted"/>
<evidence type="ECO:0000256" key="5">
    <source>
        <dbReference type="ARBA" id="ARBA00022989"/>
    </source>
</evidence>
<dbReference type="GO" id="GO:0000166">
    <property type="term" value="F:nucleotide binding"/>
    <property type="evidence" value="ECO:0007669"/>
    <property type="project" value="UniProtKB-KW"/>
</dbReference>
<evidence type="ECO:0000256" key="1">
    <source>
        <dbReference type="ARBA" id="ARBA00004236"/>
    </source>
</evidence>
<evidence type="ECO:0000256" key="3">
    <source>
        <dbReference type="ARBA" id="ARBA00022692"/>
    </source>
</evidence>
<dbReference type="RefSeq" id="WP_307245176.1">
    <property type="nucleotide sequence ID" value="NZ_JAUSUZ010000001.1"/>
</dbReference>
<protein>
    <recommendedName>
        <fullName evidence="9">Pycsar effector protein domain-containing protein</fullName>
    </recommendedName>
</protein>
<keyword evidence="7 8" id="KW-0472">Membrane</keyword>
<keyword evidence="5 8" id="KW-1133">Transmembrane helix</keyword>
<evidence type="ECO:0000313" key="11">
    <source>
        <dbReference type="Proteomes" id="UP001240236"/>
    </source>
</evidence>
<keyword evidence="3 8" id="KW-0812">Transmembrane</keyword>
<feature type="domain" description="Pycsar effector protein" evidence="9">
    <location>
        <begin position="13"/>
        <end position="160"/>
    </location>
</feature>
<keyword evidence="6" id="KW-0051">Antiviral defense</keyword>
<evidence type="ECO:0000256" key="4">
    <source>
        <dbReference type="ARBA" id="ARBA00022741"/>
    </source>
</evidence>
<name>A0AAE4B0M7_9ACTN</name>
<dbReference type="Proteomes" id="UP001240236">
    <property type="component" value="Unassembled WGS sequence"/>
</dbReference>
<evidence type="ECO:0000256" key="6">
    <source>
        <dbReference type="ARBA" id="ARBA00023118"/>
    </source>
</evidence>
<organism evidence="10 11">
    <name type="scientific">Catenuloplanes indicus</name>
    <dbReference type="NCBI Taxonomy" id="137267"/>
    <lineage>
        <taxon>Bacteria</taxon>
        <taxon>Bacillati</taxon>
        <taxon>Actinomycetota</taxon>
        <taxon>Actinomycetes</taxon>
        <taxon>Micromonosporales</taxon>
        <taxon>Micromonosporaceae</taxon>
        <taxon>Catenuloplanes</taxon>
    </lineage>
</organism>
<keyword evidence="11" id="KW-1185">Reference proteome</keyword>
<keyword evidence="2" id="KW-1003">Cell membrane</keyword>
<sequence length="161" mass="17424">MTRTMEPPEVAFTWRLHAGLESMAARADAKAGILLAHQGGAFVLGVTAIQVDHGGWIIGPAMALVVAAMGVAIAVIVPSLRPRNRVEADGDFVYFGHLREWHPPTLAERIEALSKEDEIAMVTRQLVTLSRINWRKHRLLQISLSLTVSAMSVGAAAVTLL</sequence>